<keyword evidence="1" id="KW-0472">Membrane</keyword>
<organism evidence="2 3">
    <name type="scientific">Rhodobium orientis</name>
    <dbReference type="NCBI Taxonomy" id="34017"/>
    <lineage>
        <taxon>Bacteria</taxon>
        <taxon>Pseudomonadati</taxon>
        <taxon>Pseudomonadota</taxon>
        <taxon>Alphaproteobacteria</taxon>
        <taxon>Hyphomicrobiales</taxon>
        <taxon>Rhodobiaceae</taxon>
        <taxon>Rhodobium</taxon>
    </lineage>
</organism>
<proteinExistence type="predicted"/>
<protein>
    <submittedName>
        <fullName evidence="2">Uncharacterized protein</fullName>
    </submittedName>
</protein>
<feature type="transmembrane region" description="Helical" evidence="1">
    <location>
        <begin position="106"/>
        <end position="125"/>
    </location>
</feature>
<keyword evidence="1" id="KW-1133">Transmembrane helix</keyword>
<keyword evidence="1" id="KW-0812">Transmembrane</keyword>
<name>A0A327JWJ4_9HYPH</name>
<keyword evidence="3" id="KW-1185">Reference proteome</keyword>
<reference evidence="2 3" key="1">
    <citation type="submission" date="2017-07" db="EMBL/GenBank/DDBJ databases">
        <title>Draft Genome Sequences of Select Purple Nonsulfur Bacteria.</title>
        <authorList>
            <person name="Lasarre B."/>
            <person name="Mckinlay J.B."/>
        </authorList>
    </citation>
    <scope>NUCLEOTIDE SEQUENCE [LARGE SCALE GENOMIC DNA]</scope>
    <source>
        <strain evidence="2 3">DSM 11290</strain>
    </source>
</reference>
<feature type="transmembrane region" description="Helical" evidence="1">
    <location>
        <begin position="26"/>
        <end position="45"/>
    </location>
</feature>
<dbReference type="EMBL" id="NPEV01000004">
    <property type="protein sequence ID" value="RAI29322.1"/>
    <property type="molecule type" value="Genomic_DNA"/>
</dbReference>
<comment type="caution">
    <text evidence="2">The sequence shown here is derived from an EMBL/GenBank/DDBJ whole genome shotgun (WGS) entry which is preliminary data.</text>
</comment>
<dbReference type="AlphaFoldDB" id="A0A327JWJ4"/>
<evidence type="ECO:0000256" key="1">
    <source>
        <dbReference type="SAM" id="Phobius"/>
    </source>
</evidence>
<evidence type="ECO:0000313" key="2">
    <source>
        <dbReference type="EMBL" id="RAI29322.1"/>
    </source>
</evidence>
<gene>
    <name evidence="2" type="ORF">CH339_03285</name>
</gene>
<sequence>MSIVPPSGGGYGPDGGRPKTHKEFNLPGWLLIAEFVVIGALAAWAAKRFAGLPWLPSAIAGIVVFVGLMSLLYKTRWFFWLYLAVVTLVPALIFGDFMKFHVPEEWAWACGIALAVASAWAHWAARSEIYEEDETEPPQQPPYG</sequence>
<accession>A0A327JWJ4</accession>
<feature type="transmembrane region" description="Helical" evidence="1">
    <location>
        <begin position="52"/>
        <end position="71"/>
    </location>
</feature>
<feature type="transmembrane region" description="Helical" evidence="1">
    <location>
        <begin position="77"/>
        <end position="94"/>
    </location>
</feature>
<dbReference type="RefSeq" id="WP_111432857.1">
    <property type="nucleotide sequence ID" value="NZ_JACIGG010000007.1"/>
</dbReference>
<dbReference type="Proteomes" id="UP000249299">
    <property type="component" value="Unassembled WGS sequence"/>
</dbReference>
<evidence type="ECO:0000313" key="3">
    <source>
        <dbReference type="Proteomes" id="UP000249299"/>
    </source>
</evidence>